<protein>
    <submittedName>
        <fullName evidence="3">Uncharacterized protein</fullName>
    </submittedName>
</protein>
<name>A0A835DXC0_9POAL</name>
<reference evidence="3" key="1">
    <citation type="submission" date="2020-07" db="EMBL/GenBank/DDBJ databases">
        <title>Genome sequence and genetic diversity analysis of an under-domesticated orphan crop, white fonio (Digitaria exilis).</title>
        <authorList>
            <person name="Bennetzen J.L."/>
            <person name="Chen S."/>
            <person name="Ma X."/>
            <person name="Wang X."/>
            <person name="Yssel A.E.J."/>
            <person name="Chaluvadi S.R."/>
            <person name="Johnson M."/>
            <person name="Gangashetty P."/>
            <person name="Hamidou F."/>
            <person name="Sanogo M.D."/>
            <person name="Zwaenepoel A."/>
            <person name="Wallace J."/>
            <person name="Van De Peer Y."/>
            <person name="Van Deynze A."/>
        </authorList>
    </citation>
    <scope>NUCLEOTIDE SEQUENCE</scope>
    <source>
        <tissue evidence="3">Leaves</tissue>
    </source>
</reference>
<keyword evidence="4" id="KW-1185">Reference proteome</keyword>
<evidence type="ECO:0000256" key="1">
    <source>
        <dbReference type="SAM" id="MobiDB-lite"/>
    </source>
</evidence>
<feature type="region of interest" description="Disordered" evidence="1">
    <location>
        <begin position="44"/>
        <end position="111"/>
    </location>
</feature>
<feature type="transmembrane region" description="Helical" evidence="2">
    <location>
        <begin position="155"/>
        <end position="173"/>
    </location>
</feature>
<proteinExistence type="predicted"/>
<keyword evidence="2" id="KW-1133">Transmembrane helix</keyword>
<dbReference type="Proteomes" id="UP000636709">
    <property type="component" value="Unassembled WGS sequence"/>
</dbReference>
<accession>A0A835DXC0</accession>
<evidence type="ECO:0000313" key="4">
    <source>
        <dbReference type="Proteomes" id="UP000636709"/>
    </source>
</evidence>
<evidence type="ECO:0000256" key="2">
    <source>
        <dbReference type="SAM" id="Phobius"/>
    </source>
</evidence>
<organism evidence="3 4">
    <name type="scientific">Digitaria exilis</name>
    <dbReference type="NCBI Taxonomy" id="1010633"/>
    <lineage>
        <taxon>Eukaryota</taxon>
        <taxon>Viridiplantae</taxon>
        <taxon>Streptophyta</taxon>
        <taxon>Embryophyta</taxon>
        <taxon>Tracheophyta</taxon>
        <taxon>Spermatophyta</taxon>
        <taxon>Magnoliopsida</taxon>
        <taxon>Liliopsida</taxon>
        <taxon>Poales</taxon>
        <taxon>Poaceae</taxon>
        <taxon>PACMAD clade</taxon>
        <taxon>Panicoideae</taxon>
        <taxon>Panicodae</taxon>
        <taxon>Paniceae</taxon>
        <taxon>Anthephorinae</taxon>
        <taxon>Digitaria</taxon>
    </lineage>
</organism>
<comment type="caution">
    <text evidence="3">The sequence shown here is derived from an EMBL/GenBank/DDBJ whole genome shotgun (WGS) entry which is preliminary data.</text>
</comment>
<dbReference type="PANTHER" id="PTHR34662">
    <property type="entry name" value="OS04G0422700 PROTEIN"/>
    <property type="match status" value="1"/>
</dbReference>
<evidence type="ECO:0000313" key="3">
    <source>
        <dbReference type="EMBL" id="KAF8646831.1"/>
    </source>
</evidence>
<gene>
    <name evidence="3" type="ORF">HU200_065632</name>
</gene>
<dbReference type="AlphaFoldDB" id="A0A835DXC0"/>
<dbReference type="OrthoDB" id="10259572at2759"/>
<sequence>MACALPQRAGARADDAKVRNCLCSCSARCKMICISDSQTVSQWHASSPGWRHSNGDPAPHHAGGPLSAPPPTAGTDLPPSLPPTQTAPHFGFPLQPTLGSAAPPTAAAGEGYPFIGSNPTVPLPTGMTDTATVLPLPDTGGATGDKVKGQAASSVRAHVSMIGLGVIFAIVFLT</sequence>
<keyword evidence="2" id="KW-0812">Transmembrane</keyword>
<dbReference type="EMBL" id="JACEFO010002881">
    <property type="protein sequence ID" value="KAF8646831.1"/>
    <property type="molecule type" value="Genomic_DNA"/>
</dbReference>
<keyword evidence="2" id="KW-0472">Membrane</keyword>
<dbReference type="PANTHER" id="PTHR34662:SF8">
    <property type="entry name" value="OS01G0963800 PROTEIN"/>
    <property type="match status" value="1"/>
</dbReference>